<dbReference type="RefSeq" id="WP_223980854.1">
    <property type="nucleotide sequence ID" value="NZ_CAJZAG010000001.1"/>
</dbReference>
<comment type="caution">
    <text evidence="2">The sequence shown here is derived from an EMBL/GenBank/DDBJ whole genome shotgun (WGS) entry which is preliminary data.</text>
</comment>
<evidence type="ECO:0000313" key="2">
    <source>
        <dbReference type="EMBL" id="CAG9163907.1"/>
    </source>
</evidence>
<dbReference type="NCBIfam" id="NF040718">
    <property type="entry name" value="BcsP_of_Ic"/>
    <property type="match status" value="1"/>
</dbReference>
<sequence>MSQSDDLTKLFDRFGGRTDTYREIVREDAATEARDRWPLLASMRADQSLPTPPVQASSLTSGIPASPAAPADGGMASRFAAPAPYAAPPVATPVAPPATTSVAAPIASPAAPREVQAAPATAAPLWQPATSLPPREAPAQPRPVAPASGNLQSVFARLEGRAEASAPAERTPVRRSFLDRLNRS</sequence>
<dbReference type="Proteomes" id="UP000706525">
    <property type="component" value="Unassembled WGS sequence"/>
</dbReference>
<protein>
    <recommendedName>
        <fullName evidence="4">Cellulose biosynthesis protein BcsR</fullName>
    </recommendedName>
</protein>
<evidence type="ECO:0000256" key="1">
    <source>
        <dbReference type="SAM" id="MobiDB-lite"/>
    </source>
</evidence>
<proteinExistence type="predicted"/>
<dbReference type="InterPro" id="IPR024487">
    <property type="entry name" value="CBP_BcsR"/>
</dbReference>
<organism evidence="2 3">
    <name type="scientific">Cupriavidus pampae</name>
    <dbReference type="NCBI Taxonomy" id="659251"/>
    <lineage>
        <taxon>Bacteria</taxon>
        <taxon>Pseudomonadati</taxon>
        <taxon>Pseudomonadota</taxon>
        <taxon>Betaproteobacteria</taxon>
        <taxon>Burkholderiales</taxon>
        <taxon>Burkholderiaceae</taxon>
        <taxon>Cupriavidus</taxon>
    </lineage>
</organism>
<reference evidence="2 3" key="1">
    <citation type="submission" date="2021-08" db="EMBL/GenBank/DDBJ databases">
        <authorList>
            <person name="Peeters C."/>
        </authorList>
    </citation>
    <scope>NUCLEOTIDE SEQUENCE [LARGE SCALE GENOMIC DNA]</scope>
    <source>
        <strain evidence="2 3">LMG 32289</strain>
    </source>
</reference>
<evidence type="ECO:0008006" key="4">
    <source>
        <dbReference type="Google" id="ProtNLM"/>
    </source>
</evidence>
<feature type="region of interest" description="Disordered" evidence="1">
    <location>
        <begin position="160"/>
        <end position="184"/>
    </location>
</feature>
<accession>A0ABN7XW29</accession>
<feature type="region of interest" description="Disordered" evidence="1">
    <location>
        <begin position="43"/>
        <end position="78"/>
    </location>
</feature>
<keyword evidence="3" id="KW-1185">Reference proteome</keyword>
<feature type="compositionally biased region" description="Polar residues" evidence="1">
    <location>
        <begin position="54"/>
        <end position="63"/>
    </location>
</feature>
<gene>
    <name evidence="2" type="ORF">LMG32289_00255</name>
</gene>
<name>A0ABN7XW29_9BURK</name>
<dbReference type="Pfam" id="PF10945">
    <property type="entry name" value="CBP_BcsR"/>
    <property type="match status" value="1"/>
</dbReference>
<feature type="region of interest" description="Disordered" evidence="1">
    <location>
        <begin position="111"/>
        <end position="148"/>
    </location>
</feature>
<evidence type="ECO:0000313" key="3">
    <source>
        <dbReference type="Proteomes" id="UP000706525"/>
    </source>
</evidence>
<dbReference type="EMBL" id="CAJZAG010000001">
    <property type="protein sequence ID" value="CAG9163907.1"/>
    <property type="molecule type" value="Genomic_DNA"/>
</dbReference>